<dbReference type="Proteomes" id="UP000249065">
    <property type="component" value="Unassembled WGS sequence"/>
</dbReference>
<evidence type="ECO:0008006" key="4">
    <source>
        <dbReference type="Google" id="ProtNLM"/>
    </source>
</evidence>
<keyword evidence="3" id="KW-1185">Reference proteome</keyword>
<evidence type="ECO:0000256" key="1">
    <source>
        <dbReference type="ARBA" id="ARBA00006987"/>
    </source>
</evidence>
<dbReference type="EMBL" id="QLIX01000006">
    <property type="protein sequence ID" value="RAI59049.1"/>
    <property type="molecule type" value="Genomic_DNA"/>
</dbReference>
<proteinExistence type="inferred from homology"/>
<gene>
    <name evidence="2" type="ORF">DOO78_10965</name>
</gene>
<dbReference type="InterPro" id="IPR005064">
    <property type="entry name" value="BUG"/>
</dbReference>
<dbReference type="AlphaFoldDB" id="A0A327M8K9"/>
<dbReference type="PANTHER" id="PTHR42928:SF5">
    <property type="entry name" value="BLR1237 PROTEIN"/>
    <property type="match status" value="1"/>
</dbReference>
<dbReference type="CDD" id="cd07012">
    <property type="entry name" value="PBP2_Bug_TTT"/>
    <property type="match status" value="1"/>
</dbReference>
<dbReference type="Gene3D" id="3.40.190.10">
    <property type="entry name" value="Periplasmic binding protein-like II"/>
    <property type="match status" value="1"/>
</dbReference>
<reference evidence="3" key="1">
    <citation type="submission" date="2018-06" db="EMBL/GenBank/DDBJ databases">
        <authorList>
            <person name="Khan S.A."/>
        </authorList>
    </citation>
    <scope>NUCLEOTIDE SEQUENCE [LARGE SCALE GENOMIC DNA]</scope>
    <source>
        <strain evidence="3">DB-1506</strain>
    </source>
</reference>
<dbReference type="InterPro" id="IPR042100">
    <property type="entry name" value="Bug_dom1"/>
</dbReference>
<name>A0A327M8K9_9PROT</name>
<dbReference type="Gene3D" id="3.40.190.150">
    <property type="entry name" value="Bordetella uptake gene, domain 1"/>
    <property type="match status" value="1"/>
</dbReference>
<dbReference type="PANTHER" id="PTHR42928">
    <property type="entry name" value="TRICARBOXYLATE-BINDING PROTEIN"/>
    <property type="match status" value="1"/>
</dbReference>
<dbReference type="OrthoDB" id="8970543at2"/>
<sequence length="316" mass="33201">MRIAPRLAALAAGLWLWPLLWAGQAAAQIQMLIPWPAGGGTDIIGRLIQPVFAETLSAQLIIRNVGGATGTIGTAEVARSKPDGLTLMLTSMAPIAVQPSFRSNLPYKAEDLAPVCLIAEAPLTLMTPKTTGLRSVADIAARARAAPGQLPYASGGVGGLGHLAMTGLTRALGVEMNHVPFRGSGDSVLAMQSGTVLLLAAEANLVAQYGLQAIAVFAERRSPDTPDAPTLRELGHDLVYPLWTGLFAPAGTPETVLARIDAACATMLRTPSVVEGMPRASHPIRYLDRRAFGDYVRSEVAKYAELIRASGLKPGE</sequence>
<protein>
    <recommendedName>
        <fullName evidence="4">Tripartite tricarboxylate transporter substrate binding protein</fullName>
    </recommendedName>
</protein>
<comment type="caution">
    <text evidence="2">The sequence shown here is derived from an EMBL/GenBank/DDBJ whole genome shotgun (WGS) entry which is preliminary data.</text>
</comment>
<dbReference type="RefSeq" id="WP_111469801.1">
    <property type="nucleotide sequence ID" value="NZ_QLIX01000006.1"/>
</dbReference>
<organism evidence="2 3">
    <name type="scientific">Roseicella frigidaeris</name>
    <dbReference type="NCBI Taxonomy" id="2230885"/>
    <lineage>
        <taxon>Bacteria</taxon>
        <taxon>Pseudomonadati</taxon>
        <taxon>Pseudomonadota</taxon>
        <taxon>Alphaproteobacteria</taxon>
        <taxon>Acetobacterales</taxon>
        <taxon>Roseomonadaceae</taxon>
        <taxon>Roseicella</taxon>
    </lineage>
</organism>
<dbReference type="PIRSF" id="PIRSF017082">
    <property type="entry name" value="YflP"/>
    <property type="match status" value="1"/>
</dbReference>
<dbReference type="Pfam" id="PF03401">
    <property type="entry name" value="TctC"/>
    <property type="match status" value="1"/>
</dbReference>
<evidence type="ECO:0000313" key="3">
    <source>
        <dbReference type="Proteomes" id="UP000249065"/>
    </source>
</evidence>
<evidence type="ECO:0000313" key="2">
    <source>
        <dbReference type="EMBL" id="RAI59049.1"/>
    </source>
</evidence>
<accession>A0A327M8K9</accession>
<comment type="similarity">
    <text evidence="1">Belongs to the UPF0065 (bug) family.</text>
</comment>